<feature type="transmembrane region" description="Helical" evidence="1">
    <location>
        <begin position="334"/>
        <end position="353"/>
    </location>
</feature>
<dbReference type="InterPro" id="IPR027463">
    <property type="entry name" value="AcrB_DN_DC_subdom"/>
</dbReference>
<dbReference type="RefSeq" id="WP_090960751.1">
    <property type="nucleotide sequence ID" value="NZ_FOOA01000003.1"/>
</dbReference>
<dbReference type="PANTHER" id="PTHR32063">
    <property type="match status" value="1"/>
</dbReference>
<dbReference type="AlphaFoldDB" id="A0A7W6BPI7"/>
<feature type="transmembrane region" description="Helical" evidence="1">
    <location>
        <begin position="997"/>
        <end position="1023"/>
    </location>
</feature>
<dbReference type="GO" id="GO:0005886">
    <property type="term" value="C:plasma membrane"/>
    <property type="evidence" value="ECO:0007669"/>
    <property type="project" value="TreeGrafter"/>
</dbReference>
<feature type="transmembrane region" description="Helical" evidence="1">
    <location>
        <begin position="920"/>
        <end position="943"/>
    </location>
</feature>
<keyword evidence="1" id="KW-0812">Transmembrane</keyword>
<name>A0A7W6BPI7_9HYPH</name>
<dbReference type="SUPFAM" id="SSF82866">
    <property type="entry name" value="Multidrug efflux transporter AcrB transmembrane domain"/>
    <property type="match status" value="2"/>
</dbReference>
<feature type="transmembrane region" description="Helical" evidence="1">
    <location>
        <begin position="360"/>
        <end position="381"/>
    </location>
</feature>
<gene>
    <name evidence="3" type="ORF">GGR05_001822</name>
</gene>
<dbReference type="Proteomes" id="UP000531216">
    <property type="component" value="Unassembled WGS sequence"/>
</dbReference>
<keyword evidence="4" id="KW-1185">Reference proteome</keyword>
<evidence type="ECO:0000313" key="4">
    <source>
        <dbReference type="Proteomes" id="UP000531216"/>
    </source>
</evidence>
<dbReference type="OrthoDB" id="9806532at2"/>
<feature type="transmembrane region" description="Helical" evidence="1">
    <location>
        <begin position="12"/>
        <end position="30"/>
    </location>
</feature>
<dbReference type="SUPFAM" id="SSF82714">
    <property type="entry name" value="Multidrug efflux transporter AcrB TolC docking domain, DN and DC subdomains"/>
    <property type="match status" value="2"/>
</dbReference>
<feature type="domain" description="SSD" evidence="2">
    <location>
        <begin position="364"/>
        <end position="488"/>
    </location>
</feature>
<protein>
    <submittedName>
        <fullName evidence="3">HAE1 family hydrophobic/amphiphilic exporter-1</fullName>
    </submittedName>
</protein>
<dbReference type="InterPro" id="IPR000731">
    <property type="entry name" value="SSD"/>
</dbReference>
<evidence type="ECO:0000313" key="3">
    <source>
        <dbReference type="EMBL" id="MBB3935678.1"/>
    </source>
</evidence>
<dbReference type="PRINTS" id="PR00702">
    <property type="entry name" value="ACRIFLAVINRP"/>
</dbReference>
<feature type="transmembrane region" description="Helical" evidence="1">
    <location>
        <begin position="964"/>
        <end position="985"/>
    </location>
</feature>
<keyword evidence="1" id="KW-0472">Membrane</keyword>
<dbReference type="EMBL" id="JACIDO010000003">
    <property type="protein sequence ID" value="MBB3935678.1"/>
    <property type="molecule type" value="Genomic_DNA"/>
</dbReference>
<feature type="transmembrane region" description="Helical" evidence="1">
    <location>
        <begin position="865"/>
        <end position="883"/>
    </location>
</feature>
<feature type="transmembrane region" description="Helical" evidence="1">
    <location>
        <begin position="459"/>
        <end position="481"/>
    </location>
</feature>
<feature type="transmembrane region" description="Helical" evidence="1">
    <location>
        <begin position="895"/>
        <end position="914"/>
    </location>
</feature>
<dbReference type="InterPro" id="IPR001036">
    <property type="entry name" value="Acrflvin-R"/>
</dbReference>
<feature type="transmembrane region" description="Helical" evidence="1">
    <location>
        <begin position="533"/>
        <end position="550"/>
    </location>
</feature>
<reference evidence="3 4" key="1">
    <citation type="submission" date="2020-08" db="EMBL/GenBank/DDBJ databases">
        <title>Genomic Encyclopedia of Type Strains, Phase IV (KMG-IV): sequencing the most valuable type-strain genomes for metagenomic binning, comparative biology and taxonomic classification.</title>
        <authorList>
            <person name="Goeker M."/>
        </authorList>
    </citation>
    <scope>NUCLEOTIDE SEQUENCE [LARGE SCALE GENOMIC DNA]</scope>
    <source>
        <strain evidence="3 4">DSM 25024</strain>
    </source>
</reference>
<dbReference type="Gene3D" id="1.20.1640.10">
    <property type="entry name" value="Multidrug efflux transporter AcrB transmembrane domain"/>
    <property type="match status" value="2"/>
</dbReference>
<feature type="transmembrane region" description="Helical" evidence="1">
    <location>
        <begin position="431"/>
        <end position="453"/>
    </location>
</feature>
<comment type="caution">
    <text evidence="3">The sequence shown here is derived from an EMBL/GenBank/DDBJ whole genome shotgun (WGS) entry which is preliminary data.</text>
</comment>
<evidence type="ECO:0000259" key="2">
    <source>
        <dbReference type="PROSITE" id="PS50156"/>
    </source>
</evidence>
<dbReference type="Gene3D" id="3.30.70.1430">
    <property type="entry name" value="Multidrug efflux transporter AcrB pore domain"/>
    <property type="match status" value="2"/>
</dbReference>
<dbReference type="Gene3D" id="3.30.70.1320">
    <property type="entry name" value="Multidrug efflux transporter AcrB pore domain like"/>
    <property type="match status" value="1"/>
</dbReference>
<dbReference type="PROSITE" id="PS50156">
    <property type="entry name" value="SSD"/>
    <property type="match status" value="1"/>
</dbReference>
<dbReference type="SUPFAM" id="SSF82693">
    <property type="entry name" value="Multidrug efflux transporter AcrB pore domain, PN1, PN2, PC1 and PC2 subdomains"/>
    <property type="match status" value="3"/>
</dbReference>
<organism evidence="3 4">
    <name type="scientific">Aureimonas phyllosphaerae</name>
    <dbReference type="NCBI Taxonomy" id="1166078"/>
    <lineage>
        <taxon>Bacteria</taxon>
        <taxon>Pseudomonadati</taxon>
        <taxon>Pseudomonadota</taxon>
        <taxon>Alphaproteobacteria</taxon>
        <taxon>Hyphomicrobiales</taxon>
        <taxon>Aurantimonadaceae</taxon>
        <taxon>Aureimonas</taxon>
    </lineage>
</organism>
<accession>A0A7W6BPI7</accession>
<sequence>MILTRISVAHPVFATMMMAAIVVIGLFSYGRLGLDQFPDVDLPVVVVATTYSGASPETVESEITRPVEQAVNTIGGVDRVTSQSFEGRSLVIVEFTLDTDSRTAAQEVRDRVSRLEAGFADGIDTPQVTRFNPDDQPILSLAVSSATKTLPELTTLADQVITRRLNTVPGVGQTAIVGGAERQIQVLLNPERMEAFGVAPATVMDAIRRENQDIAAGTLTAGITGRNVTVEGRITDAAGFERIIVKSDEGAPIRLADVATVREAGAELTSRAAFCGVPALGVDVVKVQDTNTVAVARALRAEIEKLKVELAGQGVELAVSRDNSRSIAAQVADVQRTLIEGALLTVAIVFLFLNSWRSTVITGLTLPISVIGTFAVIHLLGFTLNTMTLLALSLAIGILIDDAIVVRENITRHLHMGKSHRQAAIDGTEEIGLAVLATTLSIVAVFLPVAFMGGIIGRFFLEFGVTVAVAVLISLFVSFTLDPMLSSVWYDPASQPDARRGPLGRLVARFDRGFERTAARYASVIRWTFRHRILTLGAILLTFGISLALVPRIGAEFVPAGDRGEFTVSIETPEGSSLDYTARKVSQVERILAGVPEIATYYSTVNAAASRGFNSATVAVTLKPITERTRATMDLAEPLRERVSRIAGLTVSVNQPSLGGGGGGGASAKPLQVSVLGEGEAELTRLSDEIMARLRAIPGAVEVESSLDDQQPTLAVRVRQEAASDLGVSLQAIGDTLRPLVAGDAISVWNAPDGETYDVLVRLPEAGRERAAQLGELRVASSRQDASGRPILVSLDQVADVVDSVAPSSINRRDLSREVRISANVEGRALGEVVADLQREIAGLTLAPGYRVSFGGEAEDMAESFGYAIQALGLAVIFIYLILASQFGSFLQPLAIMTSLPLSLIGVLLGLLATGSTLNMFSIIGFIMLMGLVTKNAILLVDYSNQARARGLSLRDSLAEAGQVRLRPIVMTTLAMIFGMLPLALGLGEGGEQRAPMAHAVIGGLLSSTVLTLIFVPVALTYLDGLARRLRPFLPRSADEAHSGEAAHPAE</sequence>
<dbReference type="PANTHER" id="PTHR32063:SF0">
    <property type="entry name" value="SWARMING MOTILITY PROTEIN SWRC"/>
    <property type="match status" value="1"/>
</dbReference>
<feature type="transmembrane region" description="Helical" evidence="1">
    <location>
        <begin position="387"/>
        <end position="410"/>
    </location>
</feature>
<proteinExistence type="predicted"/>
<keyword evidence="1" id="KW-1133">Transmembrane helix</keyword>
<dbReference type="Pfam" id="PF00873">
    <property type="entry name" value="ACR_tran"/>
    <property type="match status" value="1"/>
</dbReference>
<dbReference type="Gene3D" id="3.30.70.1440">
    <property type="entry name" value="Multidrug efflux transporter AcrB pore domain"/>
    <property type="match status" value="1"/>
</dbReference>
<evidence type="ECO:0000256" key="1">
    <source>
        <dbReference type="SAM" id="Phobius"/>
    </source>
</evidence>
<dbReference type="GO" id="GO:0042910">
    <property type="term" value="F:xenobiotic transmembrane transporter activity"/>
    <property type="evidence" value="ECO:0007669"/>
    <property type="project" value="TreeGrafter"/>
</dbReference>
<dbReference type="Gene3D" id="3.30.2090.10">
    <property type="entry name" value="Multidrug efflux transporter AcrB TolC docking domain, DN and DC subdomains"/>
    <property type="match status" value="2"/>
</dbReference>